<dbReference type="InterPro" id="IPR029058">
    <property type="entry name" value="AB_hydrolase_fold"/>
</dbReference>
<evidence type="ECO:0000259" key="1">
    <source>
        <dbReference type="Pfam" id="PF12697"/>
    </source>
</evidence>
<dbReference type="AlphaFoldDB" id="A0A6A6C6Z4"/>
<name>A0A6A6C6Z4_ZASCE</name>
<keyword evidence="3" id="KW-1185">Reference proteome</keyword>
<sequence>MSNFRIVEHIVRTQHSRERWAATELGEEHRLRLHVKQYIPLSNSHPQPGDVTIIGAVANSFPKETAEPYWDDLYEALKAKGRRIRSIWIADPANQGQSGVLNERILGPDPSWWDHGRDLLFLINQFQDEMPHPIVGIGHSMGTGHLAHLSLLHPRLLHSIIFMDTVIQRAHNKPGLMWSAASANRRDLWPSRQAAADKMRANPAFQVWDPRVLDKYIEYGLRELPTELYPETPTDGVPVTLQTTKAQEQYNYVKPTYDDDRLLLEKAQVWSEFYPEDREDVGGENFSRSENKMLWHRLPELKPSVLFIPGEKSGVSSPELRRRRLEVTGTGPGGSGGLAEGRVKEAVVDAGHLVPYERPREAAQASAAFLHDELERWTCEDEDRKQRWGKLARRERVDINDAWRDGLGLKSKGEAKKTAPPEKL</sequence>
<dbReference type="RefSeq" id="XP_033663783.1">
    <property type="nucleotide sequence ID" value="XM_033818018.1"/>
</dbReference>
<dbReference type="Proteomes" id="UP000799537">
    <property type="component" value="Unassembled WGS sequence"/>
</dbReference>
<reference evidence="2" key="1">
    <citation type="journal article" date="2020" name="Stud. Mycol.">
        <title>101 Dothideomycetes genomes: a test case for predicting lifestyles and emergence of pathogens.</title>
        <authorList>
            <person name="Haridas S."/>
            <person name="Albert R."/>
            <person name="Binder M."/>
            <person name="Bloem J."/>
            <person name="Labutti K."/>
            <person name="Salamov A."/>
            <person name="Andreopoulos B."/>
            <person name="Baker S."/>
            <person name="Barry K."/>
            <person name="Bills G."/>
            <person name="Bluhm B."/>
            <person name="Cannon C."/>
            <person name="Castanera R."/>
            <person name="Culley D."/>
            <person name="Daum C."/>
            <person name="Ezra D."/>
            <person name="Gonzalez J."/>
            <person name="Henrissat B."/>
            <person name="Kuo A."/>
            <person name="Liang C."/>
            <person name="Lipzen A."/>
            <person name="Lutzoni F."/>
            <person name="Magnuson J."/>
            <person name="Mondo S."/>
            <person name="Nolan M."/>
            <person name="Ohm R."/>
            <person name="Pangilinan J."/>
            <person name="Park H.-J."/>
            <person name="Ramirez L."/>
            <person name="Alfaro M."/>
            <person name="Sun H."/>
            <person name="Tritt A."/>
            <person name="Yoshinaga Y."/>
            <person name="Zwiers L.-H."/>
            <person name="Turgeon B."/>
            <person name="Goodwin S."/>
            <person name="Spatafora J."/>
            <person name="Crous P."/>
            <person name="Grigoriev I."/>
        </authorList>
    </citation>
    <scope>NUCLEOTIDE SEQUENCE</scope>
    <source>
        <strain evidence="2">ATCC 36951</strain>
    </source>
</reference>
<evidence type="ECO:0000313" key="3">
    <source>
        <dbReference type="Proteomes" id="UP000799537"/>
    </source>
</evidence>
<feature type="domain" description="AB hydrolase-1" evidence="1">
    <location>
        <begin position="81"/>
        <end position="364"/>
    </location>
</feature>
<protein>
    <recommendedName>
        <fullName evidence="1">AB hydrolase-1 domain-containing protein</fullName>
    </recommendedName>
</protein>
<dbReference type="EMBL" id="ML993611">
    <property type="protein sequence ID" value="KAF2162894.1"/>
    <property type="molecule type" value="Genomic_DNA"/>
</dbReference>
<proteinExistence type="predicted"/>
<dbReference type="InterPro" id="IPR000073">
    <property type="entry name" value="AB_hydrolase_1"/>
</dbReference>
<dbReference type="OrthoDB" id="94039at2759"/>
<accession>A0A6A6C6Z4</accession>
<dbReference type="Gene3D" id="3.40.50.1820">
    <property type="entry name" value="alpha/beta hydrolase"/>
    <property type="match status" value="1"/>
</dbReference>
<dbReference type="GeneID" id="54571290"/>
<organism evidence="2 3">
    <name type="scientific">Zasmidium cellare ATCC 36951</name>
    <dbReference type="NCBI Taxonomy" id="1080233"/>
    <lineage>
        <taxon>Eukaryota</taxon>
        <taxon>Fungi</taxon>
        <taxon>Dikarya</taxon>
        <taxon>Ascomycota</taxon>
        <taxon>Pezizomycotina</taxon>
        <taxon>Dothideomycetes</taxon>
        <taxon>Dothideomycetidae</taxon>
        <taxon>Mycosphaerellales</taxon>
        <taxon>Mycosphaerellaceae</taxon>
        <taxon>Zasmidium</taxon>
    </lineage>
</organism>
<evidence type="ECO:0000313" key="2">
    <source>
        <dbReference type="EMBL" id="KAF2162894.1"/>
    </source>
</evidence>
<gene>
    <name evidence="2" type="ORF">M409DRAFT_68859</name>
</gene>
<dbReference type="Pfam" id="PF12697">
    <property type="entry name" value="Abhydrolase_6"/>
    <property type="match status" value="1"/>
</dbReference>
<dbReference type="SUPFAM" id="SSF53474">
    <property type="entry name" value="alpha/beta-Hydrolases"/>
    <property type="match status" value="1"/>
</dbReference>